<dbReference type="GO" id="GO:0016705">
    <property type="term" value="F:oxidoreductase activity, acting on paired donors, with incorporation or reduction of molecular oxygen"/>
    <property type="evidence" value="ECO:0007669"/>
    <property type="project" value="InterPro"/>
</dbReference>
<comment type="similarity">
    <text evidence="2">Belongs to the peptidase S10 family.</text>
</comment>
<dbReference type="PANTHER" id="PTHR24302:SF15">
    <property type="entry name" value="FATTY-ACID PEROXYGENASE"/>
    <property type="match status" value="1"/>
</dbReference>
<dbReference type="InterPro" id="IPR002401">
    <property type="entry name" value="Cyt_P450_E_grp-I"/>
</dbReference>
<dbReference type="Proteomes" id="UP001186944">
    <property type="component" value="Unassembled WGS sequence"/>
</dbReference>
<dbReference type="Pfam" id="PF00067">
    <property type="entry name" value="p450"/>
    <property type="match status" value="1"/>
</dbReference>
<dbReference type="GO" id="GO:0008395">
    <property type="term" value="F:steroid hydroxylase activity"/>
    <property type="evidence" value="ECO:0007669"/>
    <property type="project" value="TreeGrafter"/>
</dbReference>
<dbReference type="GO" id="GO:0006508">
    <property type="term" value="P:proteolysis"/>
    <property type="evidence" value="ECO:0007669"/>
    <property type="project" value="InterPro"/>
</dbReference>
<evidence type="ECO:0000256" key="6">
    <source>
        <dbReference type="ARBA" id="ARBA00023002"/>
    </source>
</evidence>
<feature type="signal peptide" evidence="12">
    <location>
        <begin position="1"/>
        <end position="15"/>
    </location>
</feature>
<keyword evidence="7 10" id="KW-0408">Iron</keyword>
<dbReference type="PANTHER" id="PTHR24302">
    <property type="entry name" value="CYTOCHROME P450 FAMILY 3"/>
    <property type="match status" value="1"/>
</dbReference>
<dbReference type="InterPro" id="IPR001563">
    <property type="entry name" value="Peptidase_S10"/>
</dbReference>
<comment type="cofactor">
    <cofactor evidence="1 10">
        <name>heme</name>
        <dbReference type="ChEBI" id="CHEBI:30413"/>
    </cofactor>
</comment>
<feature type="chain" id="PRO_5041731658" description="Carboxypeptidase" evidence="12">
    <location>
        <begin position="16"/>
        <end position="660"/>
    </location>
</feature>
<evidence type="ECO:0008006" key="15">
    <source>
        <dbReference type="Google" id="ProtNLM"/>
    </source>
</evidence>
<dbReference type="SUPFAM" id="SSF48264">
    <property type="entry name" value="Cytochrome P450"/>
    <property type="match status" value="1"/>
</dbReference>
<dbReference type="InterPro" id="IPR017972">
    <property type="entry name" value="Cyt_P450_CS"/>
</dbReference>
<protein>
    <recommendedName>
        <fullName evidence="15">Carboxypeptidase</fullName>
    </recommendedName>
</protein>
<evidence type="ECO:0000256" key="2">
    <source>
        <dbReference type="ARBA" id="ARBA00009431"/>
    </source>
</evidence>
<dbReference type="GO" id="GO:0020037">
    <property type="term" value="F:heme binding"/>
    <property type="evidence" value="ECO:0007669"/>
    <property type="project" value="InterPro"/>
</dbReference>
<keyword evidence="6 11" id="KW-0560">Oxidoreductase</keyword>
<sequence length="660" mass="74890">MRVVIFLCLLVGVRAAPVEDEVTLPLPGLSVKLPWKHYSGYLNGTGDRKLHYWFIQSANPEPEYDPLVLWLNGGPGCSSLAGLLLENGPFLVANMLYLESPVGVGYSYTNEPIEEYTDSMVAMDNYKALTHFYKKFPELKGNELFMVGESYGGYYVPTLSELILNDFNINFKGFAVGNGILDQDWIDTSMVYFFYGHGMVAERYTKWKQSYWKRIGLPGPEPTPFIGTLGLLRKKGIWKHTLECKEKYGKVFGTYFGNIPTINIADADLVKELLIKRFSTFPNRHTSPAIASCCDKLVDNIKEQSKDGKEVIEMKHVFGCFTLDVIASTAFGIDVDSQKDTENEFVKQAKKAFSGGFTSKLLILTIMFPIFNRLLNLLQKINIVATPFRQTFAFFKKVALSIIEERKSGNEQKPKDLMQIMLNAHNEDIDKEDEANMVDYKEGDSTKRRKGLTLDEVVANTFIFFVAGYDTTANTLSFLAYNLAMNPECQDKCIEEVDRVLGEDKPGYDNVLKLQYLDNCLNETLRMYAPAAVANRHVEEDCDIRGYKVPKGAGINICIYAIHHDPEYWPEPYKFDPDRFSTDEKRKHHPYAFLPFGHGPRNCIGMRLAQLEAKAAMASVLQKYRFVKCTETEDPVVLAIGTFLLCAENGIKLRVQQRRK</sequence>
<dbReference type="PROSITE" id="PS00086">
    <property type="entry name" value="CYTOCHROME_P450"/>
    <property type="match status" value="1"/>
</dbReference>
<comment type="similarity">
    <text evidence="3 11">Belongs to the cytochrome P450 family.</text>
</comment>
<dbReference type="EMBL" id="VSWD01000010">
    <property type="protein sequence ID" value="KAK3090780.1"/>
    <property type="molecule type" value="Genomic_DNA"/>
</dbReference>
<keyword evidence="8 11" id="KW-0503">Monooxygenase</keyword>
<evidence type="ECO:0000256" key="4">
    <source>
        <dbReference type="ARBA" id="ARBA00022617"/>
    </source>
</evidence>
<keyword evidence="14" id="KW-1185">Reference proteome</keyword>
<evidence type="ECO:0000256" key="3">
    <source>
        <dbReference type="ARBA" id="ARBA00010617"/>
    </source>
</evidence>
<gene>
    <name evidence="13" type="ORF">FSP39_014559</name>
</gene>
<dbReference type="InterPro" id="IPR018202">
    <property type="entry name" value="Ser_caboxypep_ser_AS"/>
</dbReference>
<dbReference type="Gene3D" id="1.10.630.10">
    <property type="entry name" value="Cytochrome P450"/>
    <property type="match status" value="1"/>
</dbReference>
<dbReference type="GO" id="GO:0004185">
    <property type="term" value="F:serine-type carboxypeptidase activity"/>
    <property type="evidence" value="ECO:0007669"/>
    <property type="project" value="InterPro"/>
</dbReference>
<dbReference type="GO" id="GO:0005506">
    <property type="term" value="F:iron ion binding"/>
    <property type="evidence" value="ECO:0007669"/>
    <property type="project" value="InterPro"/>
</dbReference>
<dbReference type="FunFam" id="1.10.630.10:FF:000182">
    <property type="entry name" value="Cytochrome P450 3A4"/>
    <property type="match status" value="1"/>
</dbReference>
<name>A0AA88XYW9_PINIB</name>
<dbReference type="PRINTS" id="PR00463">
    <property type="entry name" value="EP450I"/>
</dbReference>
<dbReference type="AlphaFoldDB" id="A0AA88XYW9"/>
<comment type="function">
    <text evidence="9">Cytochromes P450 are a group of heme-thiolate monooxygenases. They oxidize a variety of structurally unrelated compounds, including steroids, fatty acids, and xenobiotics.</text>
</comment>
<evidence type="ECO:0000313" key="14">
    <source>
        <dbReference type="Proteomes" id="UP001186944"/>
    </source>
</evidence>
<dbReference type="Gene3D" id="3.40.50.1820">
    <property type="entry name" value="alpha/beta hydrolase"/>
    <property type="match status" value="1"/>
</dbReference>
<keyword evidence="5 10" id="KW-0479">Metal-binding</keyword>
<comment type="caution">
    <text evidence="13">The sequence shown here is derived from an EMBL/GenBank/DDBJ whole genome shotgun (WGS) entry which is preliminary data.</text>
</comment>
<dbReference type="InterPro" id="IPR036396">
    <property type="entry name" value="Cyt_P450_sf"/>
</dbReference>
<dbReference type="InterPro" id="IPR001128">
    <property type="entry name" value="Cyt_P450"/>
</dbReference>
<evidence type="ECO:0000256" key="8">
    <source>
        <dbReference type="ARBA" id="ARBA00023033"/>
    </source>
</evidence>
<evidence type="ECO:0000256" key="9">
    <source>
        <dbReference type="ARBA" id="ARBA00043906"/>
    </source>
</evidence>
<evidence type="ECO:0000256" key="5">
    <source>
        <dbReference type="ARBA" id="ARBA00022723"/>
    </source>
</evidence>
<evidence type="ECO:0000256" key="11">
    <source>
        <dbReference type="RuleBase" id="RU000461"/>
    </source>
</evidence>
<dbReference type="CDD" id="cd11055">
    <property type="entry name" value="CYP3A-like"/>
    <property type="match status" value="1"/>
</dbReference>
<evidence type="ECO:0000256" key="12">
    <source>
        <dbReference type="SAM" id="SignalP"/>
    </source>
</evidence>
<dbReference type="Pfam" id="PF00450">
    <property type="entry name" value="Peptidase_S10"/>
    <property type="match status" value="1"/>
</dbReference>
<evidence type="ECO:0000256" key="10">
    <source>
        <dbReference type="PIRSR" id="PIRSR602401-1"/>
    </source>
</evidence>
<feature type="binding site" description="axial binding residue" evidence="10">
    <location>
        <position position="603"/>
    </location>
    <ligand>
        <name>heme</name>
        <dbReference type="ChEBI" id="CHEBI:30413"/>
    </ligand>
    <ligandPart>
        <name>Fe</name>
        <dbReference type="ChEBI" id="CHEBI:18248"/>
    </ligandPart>
</feature>
<dbReference type="PROSITE" id="PS00131">
    <property type="entry name" value="CARBOXYPEPT_SER_SER"/>
    <property type="match status" value="1"/>
</dbReference>
<evidence type="ECO:0000313" key="13">
    <source>
        <dbReference type="EMBL" id="KAK3090780.1"/>
    </source>
</evidence>
<reference evidence="13" key="1">
    <citation type="submission" date="2019-08" db="EMBL/GenBank/DDBJ databases">
        <title>The improved chromosome-level genome for the pearl oyster Pinctada fucata martensii using PacBio sequencing and Hi-C.</title>
        <authorList>
            <person name="Zheng Z."/>
        </authorList>
    </citation>
    <scope>NUCLEOTIDE SEQUENCE</scope>
    <source>
        <strain evidence="13">ZZ-2019</strain>
        <tissue evidence="13">Adductor muscle</tissue>
    </source>
</reference>
<accession>A0AA88XYW9</accession>
<evidence type="ECO:0000256" key="7">
    <source>
        <dbReference type="ARBA" id="ARBA00023004"/>
    </source>
</evidence>
<dbReference type="InterPro" id="IPR029058">
    <property type="entry name" value="AB_hydrolase_fold"/>
</dbReference>
<dbReference type="PRINTS" id="PR00385">
    <property type="entry name" value="P450"/>
</dbReference>
<proteinExistence type="inferred from homology"/>
<organism evidence="13 14">
    <name type="scientific">Pinctada imbricata</name>
    <name type="common">Atlantic pearl-oyster</name>
    <name type="synonym">Pinctada martensii</name>
    <dbReference type="NCBI Taxonomy" id="66713"/>
    <lineage>
        <taxon>Eukaryota</taxon>
        <taxon>Metazoa</taxon>
        <taxon>Spiralia</taxon>
        <taxon>Lophotrochozoa</taxon>
        <taxon>Mollusca</taxon>
        <taxon>Bivalvia</taxon>
        <taxon>Autobranchia</taxon>
        <taxon>Pteriomorphia</taxon>
        <taxon>Pterioida</taxon>
        <taxon>Pterioidea</taxon>
        <taxon>Pteriidae</taxon>
        <taxon>Pinctada</taxon>
    </lineage>
</organism>
<evidence type="ECO:0000256" key="1">
    <source>
        <dbReference type="ARBA" id="ARBA00001971"/>
    </source>
</evidence>
<keyword evidence="4 10" id="KW-0349">Heme</keyword>
<dbReference type="InterPro" id="IPR050705">
    <property type="entry name" value="Cytochrome_P450_3A"/>
</dbReference>
<dbReference type="SUPFAM" id="SSF53474">
    <property type="entry name" value="alpha/beta-Hydrolases"/>
    <property type="match status" value="1"/>
</dbReference>
<keyword evidence="12" id="KW-0732">Signal</keyword>